<organism evidence="2 3">
    <name type="scientific">Malassezia sympodialis (strain ATCC 42132)</name>
    <name type="common">Atopic eczema-associated yeast</name>
    <dbReference type="NCBI Taxonomy" id="1230383"/>
    <lineage>
        <taxon>Eukaryota</taxon>
        <taxon>Fungi</taxon>
        <taxon>Dikarya</taxon>
        <taxon>Basidiomycota</taxon>
        <taxon>Ustilaginomycotina</taxon>
        <taxon>Malasseziomycetes</taxon>
        <taxon>Malasseziales</taxon>
        <taxon>Malasseziaceae</taxon>
        <taxon>Malassezia</taxon>
    </lineage>
</organism>
<feature type="transmembrane region" description="Helical" evidence="1">
    <location>
        <begin position="20"/>
        <end position="42"/>
    </location>
</feature>
<dbReference type="PANTHER" id="PTHR13439">
    <property type="entry name" value="CT120 PROTEIN"/>
    <property type="match status" value="1"/>
</dbReference>
<dbReference type="OrthoDB" id="341353at2759"/>
<proteinExistence type="predicted"/>
<keyword evidence="1" id="KW-0472">Membrane</keyword>
<dbReference type="GO" id="GO:0055088">
    <property type="term" value="P:lipid homeostasis"/>
    <property type="evidence" value="ECO:0007669"/>
    <property type="project" value="TreeGrafter"/>
</dbReference>
<feature type="transmembrane region" description="Helical" evidence="1">
    <location>
        <begin position="123"/>
        <end position="140"/>
    </location>
</feature>
<evidence type="ECO:0008006" key="4">
    <source>
        <dbReference type="Google" id="ProtNLM"/>
    </source>
</evidence>
<gene>
    <name evidence="2" type="ORF">MSYG_1990</name>
</gene>
<feature type="transmembrane region" description="Helical" evidence="1">
    <location>
        <begin position="146"/>
        <end position="166"/>
    </location>
</feature>
<feature type="transmembrane region" description="Helical" evidence="1">
    <location>
        <begin position="209"/>
        <end position="228"/>
    </location>
</feature>
<feature type="transmembrane region" description="Helical" evidence="1">
    <location>
        <begin position="97"/>
        <end position="116"/>
    </location>
</feature>
<dbReference type="EMBL" id="LT671823">
    <property type="protein sequence ID" value="SHO77648.1"/>
    <property type="molecule type" value="Genomic_DNA"/>
</dbReference>
<name>A0A1M8A5H8_MALS4</name>
<dbReference type="Proteomes" id="UP000186303">
    <property type="component" value="Chromosome 3"/>
</dbReference>
<keyword evidence="3" id="KW-1185">Reference proteome</keyword>
<dbReference type="VEuPathDB" id="FungiDB:MSYG_1990"/>
<sequence>MLRGEDVGVLVHQALTGHHAVLFAKFFILIQFVYQVFAIFVFNGKSDDQARKRSWIITTFSAFCSSIVAIPFAFDLIWCRLDWTKVTPHSETVADPLAVFFLAYLVSDLVTGFLCYRNHVNMSSGWVHHTLYALFTIFWLRRGWSHGFATALLMELPTWIMGIGNLHPRLRSYWAFTISFLATRIVFHSMLIYSLIVPSGRYVNKTVPSLEPLVFCALALPMHLIWAYKSVRGLRRRMKKLRAEARAREEAQRVAISEATRLLDSADELEQGEDVTHAGAPRSRVTMPTTDAAARARDMVSHAVRLLWYSAPQAWRRAYQEELEFNKLQGIDPASLRHSTLVRRALARQLLQRDKRGHNVPLVGEDDEDDLEDWMSITSLNSLDQPRAPVGRKVNLGRGINIHVPRELDPILNGQKYVVSEYPVDREASGTRRQRLVGQMRRRFEVARRDMVVF</sequence>
<dbReference type="GO" id="GO:0005783">
    <property type="term" value="C:endoplasmic reticulum"/>
    <property type="evidence" value="ECO:0007669"/>
    <property type="project" value="TreeGrafter"/>
</dbReference>
<protein>
    <recommendedName>
        <fullName evidence="4">TLC domain-containing protein</fullName>
    </recommendedName>
</protein>
<dbReference type="AlphaFoldDB" id="A0A1M8A5H8"/>
<reference evidence="3" key="1">
    <citation type="journal article" date="2017" name="Nucleic Acids Res.">
        <title>Proteogenomics produces comprehensive and highly accurate protein-coding gene annotation in a complete genome assembly of Malassezia sympodialis.</title>
        <authorList>
            <person name="Zhu Y."/>
            <person name="Engstroem P.G."/>
            <person name="Tellgren-Roth C."/>
            <person name="Baudo C.D."/>
            <person name="Kennell J.C."/>
            <person name="Sun S."/>
            <person name="Billmyre R.B."/>
            <person name="Schroeder M.S."/>
            <person name="Andersson A."/>
            <person name="Holm T."/>
            <person name="Sigurgeirsson B."/>
            <person name="Wu G."/>
            <person name="Sankaranarayanan S.R."/>
            <person name="Siddharthan R."/>
            <person name="Sanyal K."/>
            <person name="Lundeberg J."/>
            <person name="Nystedt B."/>
            <person name="Boekhout T."/>
            <person name="Dawson T.L. Jr."/>
            <person name="Heitman J."/>
            <person name="Scheynius A."/>
            <person name="Lehtioe J."/>
        </authorList>
    </citation>
    <scope>NUCLEOTIDE SEQUENCE [LARGE SCALE GENOMIC DNA]</scope>
    <source>
        <strain evidence="3">ATCC 42132</strain>
    </source>
</reference>
<keyword evidence="1" id="KW-0812">Transmembrane</keyword>
<evidence type="ECO:0000256" key="1">
    <source>
        <dbReference type="SAM" id="Phobius"/>
    </source>
</evidence>
<accession>A0A1M8A5H8</accession>
<dbReference type="STRING" id="1230383.A0A1M8A5H8"/>
<dbReference type="PANTHER" id="PTHR13439:SF72">
    <property type="entry name" value="TLC DOMAIN-CONTAINING PROTEIN"/>
    <property type="match status" value="1"/>
</dbReference>
<feature type="transmembrane region" description="Helical" evidence="1">
    <location>
        <begin position="173"/>
        <end position="197"/>
    </location>
</feature>
<dbReference type="InterPro" id="IPR050846">
    <property type="entry name" value="TLCD"/>
</dbReference>
<feature type="transmembrane region" description="Helical" evidence="1">
    <location>
        <begin position="54"/>
        <end position="77"/>
    </location>
</feature>
<evidence type="ECO:0000313" key="2">
    <source>
        <dbReference type="EMBL" id="SHO77648.1"/>
    </source>
</evidence>
<evidence type="ECO:0000313" key="3">
    <source>
        <dbReference type="Proteomes" id="UP000186303"/>
    </source>
</evidence>
<keyword evidence="1" id="KW-1133">Transmembrane helix</keyword>
<dbReference type="OMA" id="NFGATGP"/>